<sequence>MGENRRNFIKSTALAGLGVGLTGAVPLNLNGKDKREGRIGIIGLDTSHVTAFTKAINNGNRPDLEGFKVVAAYPTKGSADMSASIDRLEKFTTEVRAMGVEIVSAIDELIDKVDFVLLESVDGRRHIDEALPVLKAGKPMFIDKPISNNLVGAIKIFEASKKYKVPIFSASSTRFAPESIEIAKGKKEIGKVLGAYTYGPAGKQVGHMDLAYYGIHAIEALFTLMGTGCKEVARWDTPVSTTVTGIWDDGRTGVFASTPVGGKSYFGGVVHGSEGVAEKIKVFDGYEPLLVEVVNYFRTGIVPVDYNETLEIFAFMAAADESKLRGGKPVALKDVMQRATMEAKKI</sequence>
<dbReference type="Proteomes" id="UP000184543">
    <property type="component" value="Unassembled WGS sequence"/>
</dbReference>
<reference evidence="3" key="1">
    <citation type="submission" date="2016-11" db="EMBL/GenBank/DDBJ databases">
        <authorList>
            <person name="Varghese N."/>
            <person name="Submissions S."/>
        </authorList>
    </citation>
    <scope>NUCLEOTIDE SEQUENCE [LARGE SCALE GENOMIC DNA]</scope>
    <source>
        <strain evidence="3">DSM 19858</strain>
    </source>
</reference>
<dbReference type="InterPro" id="IPR006311">
    <property type="entry name" value="TAT_signal"/>
</dbReference>
<dbReference type="PANTHER" id="PTHR43818">
    <property type="entry name" value="BCDNA.GH03377"/>
    <property type="match status" value="1"/>
</dbReference>
<organism evidence="2 3">
    <name type="scientific">Pseudozobellia thermophila</name>
    <dbReference type="NCBI Taxonomy" id="192903"/>
    <lineage>
        <taxon>Bacteria</taxon>
        <taxon>Pseudomonadati</taxon>
        <taxon>Bacteroidota</taxon>
        <taxon>Flavobacteriia</taxon>
        <taxon>Flavobacteriales</taxon>
        <taxon>Flavobacteriaceae</taxon>
        <taxon>Pseudozobellia</taxon>
    </lineage>
</organism>
<dbReference type="AlphaFoldDB" id="A0A1M6NKZ8"/>
<accession>A0A1M6NKZ8</accession>
<dbReference type="EMBL" id="FQYU01000014">
    <property type="protein sequence ID" value="SHJ96397.1"/>
    <property type="molecule type" value="Genomic_DNA"/>
</dbReference>
<evidence type="ECO:0000313" key="2">
    <source>
        <dbReference type="EMBL" id="SHJ96397.1"/>
    </source>
</evidence>
<dbReference type="SUPFAM" id="SSF51735">
    <property type="entry name" value="NAD(P)-binding Rossmann-fold domains"/>
    <property type="match status" value="1"/>
</dbReference>
<keyword evidence="3" id="KW-1185">Reference proteome</keyword>
<dbReference type="OrthoDB" id="1408251at2"/>
<dbReference type="InterPro" id="IPR036291">
    <property type="entry name" value="NAD(P)-bd_dom_sf"/>
</dbReference>
<dbReference type="STRING" id="192903.SAMN04488513_1146"/>
<gene>
    <name evidence="2" type="ORF">SAMN04488513_1146</name>
</gene>
<dbReference type="InterPro" id="IPR000683">
    <property type="entry name" value="Gfo/Idh/MocA-like_OxRdtase_N"/>
</dbReference>
<protein>
    <submittedName>
        <fullName evidence="2">Predicted dehydrogenase</fullName>
    </submittedName>
</protein>
<dbReference type="Gene3D" id="3.40.50.720">
    <property type="entry name" value="NAD(P)-binding Rossmann-like Domain"/>
    <property type="match status" value="1"/>
</dbReference>
<dbReference type="InterPro" id="IPR050463">
    <property type="entry name" value="Gfo/Idh/MocA_oxidrdct_glycsds"/>
</dbReference>
<dbReference type="PROSITE" id="PS51318">
    <property type="entry name" value="TAT"/>
    <property type="match status" value="1"/>
</dbReference>
<dbReference type="RefSeq" id="WP_072995543.1">
    <property type="nucleotide sequence ID" value="NZ_FQYU01000014.1"/>
</dbReference>
<dbReference type="Pfam" id="PF01408">
    <property type="entry name" value="GFO_IDH_MocA"/>
    <property type="match status" value="1"/>
</dbReference>
<feature type="domain" description="Gfo/Idh/MocA-like oxidoreductase N-terminal" evidence="1">
    <location>
        <begin position="83"/>
        <end position="167"/>
    </location>
</feature>
<evidence type="ECO:0000259" key="1">
    <source>
        <dbReference type="Pfam" id="PF01408"/>
    </source>
</evidence>
<proteinExistence type="predicted"/>
<dbReference type="PANTHER" id="PTHR43818:SF9">
    <property type="entry name" value="HYPOTHETICAL OXIDOREDUCTASE"/>
    <property type="match status" value="1"/>
</dbReference>
<dbReference type="GO" id="GO:0000166">
    <property type="term" value="F:nucleotide binding"/>
    <property type="evidence" value="ECO:0007669"/>
    <property type="project" value="InterPro"/>
</dbReference>
<name>A0A1M6NKZ8_9FLAO</name>
<evidence type="ECO:0000313" key="3">
    <source>
        <dbReference type="Proteomes" id="UP000184543"/>
    </source>
</evidence>